<keyword evidence="9" id="KW-0227">DNA damage</keyword>
<name>A0AAD5W4J6_9AGAR</name>
<comment type="caution">
    <text evidence="21">The sequence shown here is derived from an EMBL/GenBank/DDBJ whole genome shotgun (WGS) entry which is preliminary data.</text>
</comment>
<comment type="similarity">
    <text evidence="4">Belongs to the SMC family. RAD50 subfamily.</text>
</comment>
<organism evidence="21 22">
    <name type="scientific">Leucocoprinus birnbaumii</name>
    <dbReference type="NCBI Taxonomy" id="56174"/>
    <lineage>
        <taxon>Eukaryota</taxon>
        <taxon>Fungi</taxon>
        <taxon>Dikarya</taxon>
        <taxon>Basidiomycota</taxon>
        <taxon>Agaricomycotina</taxon>
        <taxon>Agaricomycetes</taxon>
        <taxon>Agaricomycetidae</taxon>
        <taxon>Agaricales</taxon>
        <taxon>Agaricineae</taxon>
        <taxon>Agaricaceae</taxon>
        <taxon>Leucocoprinus</taxon>
    </lineage>
</organism>
<dbReference type="GO" id="GO:0043047">
    <property type="term" value="F:single-stranded telomeric DNA binding"/>
    <property type="evidence" value="ECO:0007669"/>
    <property type="project" value="TreeGrafter"/>
</dbReference>
<proteinExistence type="inferred from homology"/>
<keyword evidence="22" id="KW-1185">Reference proteome</keyword>
<dbReference type="GO" id="GO:0030870">
    <property type="term" value="C:Mre11 complex"/>
    <property type="evidence" value="ECO:0007669"/>
    <property type="project" value="InterPro"/>
</dbReference>
<evidence type="ECO:0000256" key="1">
    <source>
        <dbReference type="ARBA" id="ARBA00001947"/>
    </source>
</evidence>
<dbReference type="GO" id="GO:0000722">
    <property type="term" value="P:telomere maintenance via recombination"/>
    <property type="evidence" value="ECO:0007669"/>
    <property type="project" value="UniProtKB-ARBA"/>
</dbReference>
<keyword evidence="8" id="KW-0547">Nucleotide-binding</keyword>
<evidence type="ECO:0000256" key="8">
    <source>
        <dbReference type="ARBA" id="ARBA00022741"/>
    </source>
</evidence>
<evidence type="ECO:0000256" key="15">
    <source>
        <dbReference type="ARBA" id="ARBA00023204"/>
    </source>
</evidence>
<dbReference type="GO" id="GO:0016887">
    <property type="term" value="F:ATP hydrolysis activity"/>
    <property type="evidence" value="ECO:0007669"/>
    <property type="project" value="InterPro"/>
</dbReference>
<dbReference type="GO" id="GO:0000794">
    <property type="term" value="C:condensed nuclear chromosome"/>
    <property type="evidence" value="ECO:0007669"/>
    <property type="project" value="TreeGrafter"/>
</dbReference>
<dbReference type="GO" id="GO:0007004">
    <property type="term" value="P:telomere maintenance via telomerase"/>
    <property type="evidence" value="ECO:0007669"/>
    <property type="project" value="TreeGrafter"/>
</dbReference>
<feature type="domain" description="Rad50/SbcC-type AAA" evidence="20">
    <location>
        <begin position="6"/>
        <end position="230"/>
    </location>
</feature>
<dbReference type="Pfam" id="PF13476">
    <property type="entry name" value="AAA_23"/>
    <property type="match status" value="1"/>
</dbReference>
<feature type="coiled-coil region" evidence="19">
    <location>
        <begin position="569"/>
        <end position="628"/>
    </location>
</feature>
<dbReference type="GO" id="GO:0005524">
    <property type="term" value="F:ATP binding"/>
    <property type="evidence" value="ECO:0007669"/>
    <property type="project" value="UniProtKB-KW"/>
</dbReference>
<evidence type="ECO:0000256" key="17">
    <source>
        <dbReference type="ARBA" id="ARBA00023254"/>
    </source>
</evidence>
<dbReference type="PANTHER" id="PTHR18867">
    <property type="entry name" value="RAD50"/>
    <property type="match status" value="1"/>
</dbReference>
<feature type="coiled-coil region" evidence="19">
    <location>
        <begin position="439"/>
        <end position="473"/>
    </location>
</feature>
<feature type="coiled-coil region" evidence="19">
    <location>
        <begin position="500"/>
        <end position="527"/>
    </location>
</feature>
<evidence type="ECO:0000256" key="7">
    <source>
        <dbReference type="ARBA" id="ARBA00022723"/>
    </source>
</evidence>
<keyword evidence="13" id="KW-0460">Magnesium</keyword>
<comment type="cofactor">
    <cofactor evidence="1">
        <name>Zn(2+)</name>
        <dbReference type="ChEBI" id="CHEBI:29105"/>
    </cofactor>
</comment>
<evidence type="ECO:0000256" key="16">
    <source>
        <dbReference type="ARBA" id="ARBA00023242"/>
    </source>
</evidence>
<dbReference type="EMBL" id="JANIEX010000040">
    <property type="protein sequence ID" value="KAJ3575350.1"/>
    <property type="molecule type" value="Genomic_DNA"/>
</dbReference>
<dbReference type="GO" id="GO:0003691">
    <property type="term" value="F:double-stranded telomeric DNA binding"/>
    <property type="evidence" value="ECO:0007669"/>
    <property type="project" value="TreeGrafter"/>
</dbReference>
<dbReference type="InterPro" id="IPR027417">
    <property type="entry name" value="P-loop_NTPase"/>
</dbReference>
<dbReference type="InterPro" id="IPR004584">
    <property type="entry name" value="Rad50_eukaryotes"/>
</dbReference>
<evidence type="ECO:0000256" key="5">
    <source>
        <dbReference type="ARBA" id="ARBA00017893"/>
    </source>
</evidence>
<keyword evidence="7" id="KW-0479">Metal-binding</keyword>
<evidence type="ECO:0000256" key="4">
    <source>
        <dbReference type="ARBA" id="ARBA00009439"/>
    </source>
</evidence>
<dbReference type="FunFam" id="3.40.50.300:FF:000593">
    <property type="entry name" value="DNA repair protein RAD50"/>
    <property type="match status" value="1"/>
</dbReference>
<protein>
    <recommendedName>
        <fullName evidence="5">DNA repair protein RAD50</fullName>
    </recommendedName>
</protein>
<comment type="subcellular location">
    <subcellularLocation>
        <location evidence="3">Chromosome</location>
    </subcellularLocation>
    <subcellularLocation>
        <location evidence="2">Nucleus</location>
    </subcellularLocation>
</comment>
<dbReference type="GO" id="GO:0051880">
    <property type="term" value="F:G-quadruplex DNA binding"/>
    <property type="evidence" value="ECO:0007669"/>
    <property type="project" value="TreeGrafter"/>
</dbReference>
<reference evidence="21" key="1">
    <citation type="submission" date="2022-07" db="EMBL/GenBank/DDBJ databases">
        <title>Genome Sequence of Leucocoprinus birnbaumii.</title>
        <authorList>
            <person name="Buettner E."/>
        </authorList>
    </citation>
    <scope>NUCLEOTIDE SEQUENCE</scope>
    <source>
        <strain evidence="21">VT141</strain>
    </source>
</reference>
<evidence type="ECO:0000256" key="13">
    <source>
        <dbReference type="ARBA" id="ARBA00022842"/>
    </source>
</evidence>
<feature type="coiled-coil region" evidence="19">
    <location>
        <begin position="205"/>
        <end position="249"/>
    </location>
</feature>
<dbReference type="GO" id="GO:0046872">
    <property type="term" value="F:metal ion binding"/>
    <property type="evidence" value="ECO:0007669"/>
    <property type="project" value="UniProtKB-KW"/>
</dbReference>
<evidence type="ECO:0000256" key="3">
    <source>
        <dbReference type="ARBA" id="ARBA00004286"/>
    </source>
</evidence>
<keyword evidence="14 19" id="KW-0175">Coiled coil</keyword>
<dbReference type="Proteomes" id="UP001213000">
    <property type="component" value="Unassembled WGS sequence"/>
</dbReference>
<evidence type="ECO:0000256" key="19">
    <source>
        <dbReference type="SAM" id="Coils"/>
    </source>
</evidence>
<evidence type="ECO:0000256" key="18">
    <source>
        <dbReference type="ARBA" id="ARBA00049360"/>
    </source>
</evidence>
<comment type="catalytic activity">
    <reaction evidence="18">
        <text>ATP + H2O = ADP + phosphate + H(+)</text>
        <dbReference type="Rhea" id="RHEA:13065"/>
        <dbReference type="ChEBI" id="CHEBI:15377"/>
        <dbReference type="ChEBI" id="CHEBI:15378"/>
        <dbReference type="ChEBI" id="CHEBI:30616"/>
        <dbReference type="ChEBI" id="CHEBI:43474"/>
        <dbReference type="ChEBI" id="CHEBI:456216"/>
    </reaction>
</comment>
<evidence type="ECO:0000256" key="6">
    <source>
        <dbReference type="ARBA" id="ARBA00022454"/>
    </source>
</evidence>
<evidence type="ECO:0000256" key="9">
    <source>
        <dbReference type="ARBA" id="ARBA00022763"/>
    </source>
</evidence>
<evidence type="ECO:0000256" key="12">
    <source>
        <dbReference type="ARBA" id="ARBA00022840"/>
    </source>
</evidence>
<dbReference type="SUPFAM" id="SSF52540">
    <property type="entry name" value="P-loop containing nucleoside triphosphate hydrolases"/>
    <property type="match status" value="1"/>
</dbReference>
<dbReference type="GO" id="GO:0007127">
    <property type="term" value="P:meiosis I"/>
    <property type="evidence" value="ECO:0007669"/>
    <property type="project" value="UniProtKB-ARBA"/>
</dbReference>
<accession>A0AAD5W4J6</accession>
<keyword evidence="15" id="KW-0234">DNA repair</keyword>
<evidence type="ECO:0000313" key="22">
    <source>
        <dbReference type="Proteomes" id="UP001213000"/>
    </source>
</evidence>
<sequence length="1312" mass="150416">MAHLDKLAIRGIRAFDDKQLQIIEFYSPVTVIVGHNGSGKTTIIECLKYATTGDQPPGTRGGAFIHDPKMANEKEVKAQVKLRFYAANGTKMTATRNLSLTAKKTSMTMKTLEGILSIEGQSNRTGKRTTISTKCAEMDVEIPQLLGVSKAVLENVIFCHQEDSYWPFSEPSNLKKKFDDIFEATRYAKALDSIKNLRKERASDIKAEQARLSGLKQEKDRADDVKKNLAETRATISNKEASYEQLKNQYDAQVVSNQQFYEHATKFRETYIHIENLEKQKGRLQNDYKELKLNLQELAGTDQELEARLGNFDEHISVQKRKLQGELNKKNDAEEKIADVRQEHTDCVVQHGKLLGEQEAHNQQVNEREQLINELGEKHKIKGSTYSSPHEFLSRLEELRRKQTSDLEKLQAEIRDKAGAHQRKVLQMESELGTKKLKKTNLQEQIQERHANIRKTERQLEDEQNIRSELTLLQGDIEEKKSRLTKLKVDFSEAKYDSRLQEKSEKGKRLEETRENLNMELRTLSLQADSRARLDVKRAEVKSKTNEANNTFKLANEKYRKFSPKELTQDTVEEEIDELLGQKEKERSAANTSLANLLAEVQSSNKAKDDLTRDRQAKLREIEAINKKMKTEFVDLADDPETMTYEEAMKTVSDELEVRRKDVLLGQANQVYENLIKVSKAEKKCQACSRGMNDREMATMEKTLREIIKSSQAVDIASAKEEMAAWQEMYERLQNLGPVEVKRKALESGEIPAIAAKLKELEKQVPELRLKADEEQEKLDELKDHIRDLTNLKQQASTVARLLKEAEKARQEASSIENSLLSTGSTRTADDVQRELDELSGTLILPPSLESSRTIEREKQSITLERDRQNVTIRTLEDGLHSMEKQELGLSNKLHGKEVLEESIAKMRRDVASFTEQIKDLDSQIAEGEAPIEALKASFQDAQQELNGKGNQISAQIQELNSSFNRLSHIHKGVERYIKERRAQELKTTAERVELLDLELHGLNKELGVIREVISDIQKEINESGASVANLRDNIRARKLVREISEVQAEIDSHDMEEMAKARRNFDEKFKLAKEKEDNLRVEYGRIRGELDTLQQQAERYDNDLKRNFKDINKRYTDQLVKVKVSDMANNDLEKYAKALDNAIMKYHTLKMEEVNDTMKHLWNKTYQGTDIDGIKIKSDVEGAANKRSYNYRVVMTKDQVEMDMRGRCSAGQKMLASIIIRLALSDSFGQNCGILALDEPTNALDTDNIEALADSLIEIINERRVHSNFQLLIITHDENFLQRLSQAGVIDKYWRVSRDIRQKSIMEFHKA</sequence>
<evidence type="ECO:0000259" key="20">
    <source>
        <dbReference type="Pfam" id="PF13476"/>
    </source>
</evidence>
<dbReference type="FunFam" id="3.40.50.300:FF:001195">
    <property type="entry name" value="DNA repair protein rad50"/>
    <property type="match status" value="1"/>
</dbReference>
<feature type="coiled-coil region" evidence="19">
    <location>
        <begin position="1084"/>
        <end position="1111"/>
    </location>
</feature>
<dbReference type="Gene3D" id="3.40.50.300">
    <property type="entry name" value="P-loop containing nucleotide triphosphate hydrolases"/>
    <property type="match status" value="2"/>
</dbReference>
<keyword evidence="17" id="KW-0469">Meiosis</keyword>
<evidence type="ECO:0000256" key="11">
    <source>
        <dbReference type="ARBA" id="ARBA00022833"/>
    </source>
</evidence>
<keyword evidence="16" id="KW-0539">Nucleus</keyword>
<keyword evidence="10" id="KW-0378">Hydrolase</keyword>
<dbReference type="Pfam" id="PF13558">
    <property type="entry name" value="SbcC_Walker_B"/>
    <property type="match status" value="1"/>
</dbReference>
<dbReference type="NCBIfam" id="TIGR00606">
    <property type="entry name" value="rad50"/>
    <property type="match status" value="1"/>
</dbReference>
<dbReference type="GO" id="GO:0006303">
    <property type="term" value="P:double-strand break repair via nonhomologous end joining"/>
    <property type="evidence" value="ECO:0007669"/>
    <property type="project" value="UniProtKB-ARBA"/>
</dbReference>
<evidence type="ECO:0000256" key="2">
    <source>
        <dbReference type="ARBA" id="ARBA00004123"/>
    </source>
</evidence>
<evidence type="ECO:0000256" key="10">
    <source>
        <dbReference type="ARBA" id="ARBA00022801"/>
    </source>
</evidence>
<evidence type="ECO:0000256" key="14">
    <source>
        <dbReference type="ARBA" id="ARBA00023054"/>
    </source>
</evidence>
<feature type="coiled-coil region" evidence="19">
    <location>
        <begin position="716"/>
        <end position="819"/>
    </location>
</feature>
<evidence type="ECO:0000313" key="21">
    <source>
        <dbReference type="EMBL" id="KAJ3575350.1"/>
    </source>
</evidence>
<keyword evidence="12" id="KW-0067">ATP-binding</keyword>
<gene>
    <name evidence="21" type="ORF">NP233_g1158</name>
</gene>
<dbReference type="InterPro" id="IPR038729">
    <property type="entry name" value="Rad50/SbcC_AAA"/>
</dbReference>
<dbReference type="PANTHER" id="PTHR18867:SF12">
    <property type="entry name" value="DNA REPAIR PROTEIN RAD50"/>
    <property type="match status" value="1"/>
</dbReference>
<keyword evidence="11" id="KW-0862">Zinc</keyword>
<feature type="coiled-coil region" evidence="19">
    <location>
        <begin position="897"/>
        <end position="952"/>
    </location>
</feature>
<keyword evidence="6" id="KW-0158">Chromosome</keyword>
<dbReference type="GO" id="GO:0070192">
    <property type="term" value="P:chromosome organization involved in meiotic cell cycle"/>
    <property type="evidence" value="ECO:0007669"/>
    <property type="project" value="TreeGrafter"/>
</dbReference>
<feature type="coiled-coil region" evidence="19">
    <location>
        <begin position="274"/>
        <end position="343"/>
    </location>
</feature>